<dbReference type="PANTHER" id="PTHR13119:SF12">
    <property type="entry name" value="PROTEIN SUPPRESSOR OF SABLE"/>
    <property type="match status" value="1"/>
</dbReference>
<dbReference type="InterPro" id="IPR002625">
    <property type="entry name" value="Smr_dom"/>
</dbReference>
<protein>
    <recommendedName>
        <fullName evidence="11">Smr domain-containing protein</fullName>
    </recommendedName>
</protein>
<dbReference type="GeneID" id="19970240"/>
<dbReference type="InterPro" id="IPR041367">
    <property type="entry name" value="Znf-CCCH_4"/>
</dbReference>
<evidence type="ECO:0000313" key="9">
    <source>
        <dbReference type="EMBL" id="ETN43742.1"/>
    </source>
</evidence>
<accession>W2S4X6</accession>
<dbReference type="SUPFAM" id="SSF160443">
    <property type="entry name" value="SMR domain-like"/>
    <property type="match status" value="1"/>
</dbReference>
<dbReference type="InterPro" id="IPR036855">
    <property type="entry name" value="Znf_CCCH_sf"/>
</dbReference>
<dbReference type="HOGENOM" id="CLU_015244_0_0_1"/>
<dbReference type="InParanoid" id="W2S4X6"/>
<feature type="compositionally biased region" description="Basic residues" evidence="6">
    <location>
        <begin position="379"/>
        <end position="388"/>
    </location>
</feature>
<organism evidence="9 10">
    <name type="scientific">Cyphellophora europaea (strain CBS 101466)</name>
    <name type="common">Phialophora europaea</name>
    <dbReference type="NCBI Taxonomy" id="1220924"/>
    <lineage>
        <taxon>Eukaryota</taxon>
        <taxon>Fungi</taxon>
        <taxon>Dikarya</taxon>
        <taxon>Ascomycota</taxon>
        <taxon>Pezizomycotina</taxon>
        <taxon>Eurotiomycetes</taxon>
        <taxon>Chaetothyriomycetidae</taxon>
        <taxon>Chaetothyriales</taxon>
        <taxon>Cyphellophoraceae</taxon>
        <taxon>Cyphellophora</taxon>
    </lineage>
</organism>
<dbReference type="OrthoDB" id="3247158at2759"/>
<feature type="zinc finger region" description="C3H1-type" evidence="5">
    <location>
        <begin position="266"/>
        <end position="289"/>
    </location>
</feature>
<dbReference type="Proteomes" id="UP000030752">
    <property type="component" value="Unassembled WGS sequence"/>
</dbReference>
<keyword evidence="2" id="KW-0677">Repeat</keyword>
<dbReference type="Pfam" id="PF08590">
    <property type="entry name" value="DUF1771"/>
    <property type="match status" value="1"/>
</dbReference>
<dbReference type="eggNOG" id="KOG2401">
    <property type="taxonomic scope" value="Eukaryota"/>
</dbReference>
<gene>
    <name evidence="9" type="ORF">HMPREF1541_02901</name>
</gene>
<dbReference type="Pfam" id="PF14608">
    <property type="entry name" value="zf-CCCH_2"/>
    <property type="match status" value="1"/>
</dbReference>
<evidence type="ECO:0000256" key="5">
    <source>
        <dbReference type="PROSITE-ProRule" id="PRU00723"/>
    </source>
</evidence>
<evidence type="ECO:0000259" key="7">
    <source>
        <dbReference type="PROSITE" id="PS50103"/>
    </source>
</evidence>
<evidence type="ECO:0000256" key="6">
    <source>
        <dbReference type="SAM" id="MobiDB-lite"/>
    </source>
</evidence>
<dbReference type="PANTHER" id="PTHR13119">
    <property type="entry name" value="ZINC FINGER CCCH DOMAIN-CONTAINING PROTEI"/>
    <property type="match status" value="1"/>
</dbReference>
<feature type="region of interest" description="Disordered" evidence="6">
    <location>
        <begin position="664"/>
        <end position="702"/>
    </location>
</feature>
<dbReference type="PROSITE" id="PS50828">
    <property type="entry name" value="SMR"/>
    <property type="match status" value="1"/>
</dbReference>
<feature type="domain" description="C3H1-type" evidence="7">
    <location>
        <begin position="266"/>
        <end position="289"/>
    </location>
</feature>
<dbReference type="SMART" id="SM01162">
    <property type="entry name" value="DUF1771"/>
    <property type="match status" value="1"/>
</dbReference>
<dbReference type="AlphaFoldDB" id="W2S4X6"/>
<evidence type="ECO:0000256" key="3">
    <source>
        <dbReference type="ARBA" id="ARBA00022771"/>
    </source>
</evidence>
<feature type="domain" description="C3H1-type" evidence="7">
    <location>
        <begin position="290"/>
        <end position="317"/>
    </location>
</feature>
<keyword evidence="1 5" id="KW-0479">Metal-binding</keyword>
<keyword evidence="4 5" id="KW-0862">Zinc</keyword>
<dbReference type="STRING" id="1220924.W2S4X6"/>
<evidence type="ECO:0000259" key="8">
    <source>
        <dbReference type="PROSITE" id="PS50828"/>
    </source>
</evidence>
<dbReference type="InterPro" id="IPR036063">
    <property type="entry name" value="Smr_dom_sf"/>
</dbReference>
<name>W2S4X6_CYPE1</name>
<dbReference type="GO" id="GO:0008270">
    <property type="term" value="F:zinc ion binding"/>
    <property type="evidence" value="ECO:0007669"/>
    <property type="project" value="UniProtKB-KW"/>
</dbReference>
<dbReference type="SMART" id="SM00463">
    <property type="entry name" value="SMR"/>
    <property type="match status" value="1"/>
</dbReference>
<keyword evidence="10" id="KW-1185">Reference proteome</keyword>
<proteinExistence type="predicted"/>
<dbReference type="EMBL" id="KB822718">
    <property type="protein sequence ID" value="ETN43742.1"/>
    <property type="molecule type" value="Genomic_DNA"/>
</dbReference>
<feature type="compositionally biased region" description="Polar residues" evidence="6">
    <location>
        <begin position="330"/>
        <end position="346"/>
    </location>
</feature>
<evidence type="ECO:0000256" key="1">
    <source>
        <dbReference type="ARBA" id="ARBA00022723"/>
    </source>
</evidence>
<dbReference type="PROSITE" id="PS50103">
    <property type="entry name" value="ZF_C3H1"/>
    <property type="match status" value="2"/>
</dbReference>
<evidence type="ECO:0000313" key="10">
    <source>
        <dbReference type="Proteomes" id="UP000030752"/>
    </source>
</evidence>
<feature type="compositionally biased region" description="Gly residues" evidence="6">
    <location>
        <begin position="691"/>
        <end position="702"/>
    </location>
</feature>
<feature type="compositionally biased region" description="Basic residues" evidence="6">
    <location>
        <begin position="413"/>
        <end position="424"/>
    </location>
</feature>
<dbReference type="SMART" id="SM00356">
    <property type="entry name" value="ZnF_C3H1"/>
    <property type="match status" value="2"/>
</dbReference>
<evidence type="ECO:0000256" key="2">
    <source>
        <dbReference type="ARBA" id="ARBA00022737"/>
    </source>
</evidence>
<dbReference type="InterPro" id="IPR013899">
    <property type="entry name" value="DUF1771"/>
</dbReference>
<feature type="compositionally biased region" description="Low complexity" evidence="6">
    <location>
        <begin position="114"/>
        <end position="123"/>
    </location>
</feature>
<dbReference type="VEuPathDB" id="FungiDB:HMPREF1541_02901"/>
<dbReference type="InterPro" id="IPR045124">
    <property type="entry name" value="Su(sable)-like"/>
</dbReference>
<dbReference type="GO" id="GO:0003723">
    <property type="term" value="F:RNA binding"/>
    <property type="evidence" value="ECO:0007669"/>
    <property type="project" value="InterPro"/>
</dbReference>
<feature type="region of interest" description="Disordered" evidence="6">
    <location>
        <begin position="330"/>
        <end position="456"/>
    </location>
</feature>
<reference evidence="9 10" key="1">
    <citation type="submission" date="2013-03" db="EMBL/GenBank/DDBJ databases">
        <title>The Genome Sequence of Phialophora europaea CBS 101466.</title>
        <authorList>
            <consortium name="The Broad Institute Genomics Platform"/>
            <person name="Cuomo C."/>
            <person name="de Hoog S."/>
            <person name="Gorbushina A."/>
            <person name="Walker B."/>
            <person name="Young S.K."/>
            <person name="Zeng Q."/>
            <person name="Gargeya S."/>
            <person name="Fitzgerald M."/>
            <person name="Haas B."/>
            <person name="Abouelleil A."/>
            <person name="Allen A.W."/>
            <person name="Alvarado L."/>
            <person name="Arachchi H.M."/>
            <person name="Berlin A.M."/>
            <person name="Chapman S.B."/>
            <person name="Gainer-Dewar J."/>
            <person name="Goldberg J."/>
            <person name="Griggs A."/>
            <person name="Gujja S."/>
            <person name="Hansen M."/>
            <person name="Howarth C."/>
            <person name="Imamovic A."/>
            <person name="Ireland A."/>
            <person name="Larimer J."/>
            <person name="McCowan C."/>
            <person name="Murphy C."/>
            <person name="Pearson M."/>
            <person name="Poon T.W."/>
            <person name="Priest M."/>
            <person name="Roberts A."/>
            <person name="Saif S."/>
            <person name="Shea T."/>
            <person name="Sisk P."/>
            <person name="Sykes S."/>
            <person name="Wortman J."/>
            <person name="Nusbaum C."/>
            <person name="Birren B."/>
        </authorList>
    </citation>
    <scope>NUCLEOTIDE SEQUENCE [LARGE SCALE GENOMIC DNA]</scope>
    <source>
        <strain evidence="9 10">CBS 101466</strain>
    </source>
</reference>
<dbReference type="GO" id="GO:0005634">
    <property type="term" value="C:nucleus"/>
    <property type="evidence" value="ECO:0007669"/>
    <property type="project" value="TreeGrafter"/>
</dbReference>
<evidence type="ECO:0008006" key="11">
    <source>
        <dbReference type="Google" id="ProtNLM"/>
    </source>
</evidence>
<dbReference type="InterPro" id="IPR000571">
    <property type="entry name" value="Znf_CCCH"/>
</dbReference>
<dbReference type="Gene3D" id="3.30.1370.110">
    <property type="match status" value="1"/>
</dbReference>
<dbReference type="Pfam" id="PF18044">
    <property type="entry name" value="zf-CCCH_4"/>
    <property type="match status" value="1"/>
</dbReference>
<feature type="zinc finger region" description="C3H1-type" evidence="5">
    <location>
        <begin position="290"/>
        <end position="317"/>
    </location>
</feature>
<feature type="domain" description="Smr" evidence="8">
    <location>
        <begin position="577"/>
        <end position="660"/>
    </location>
</feature>
<dbReference type="RefSeq" id="XP_008715478.1">
    <property type="nucleotide sequence ID" value="XM_008717256.1"/>
</dbReference>
<dbReference type="SUPFAM" id="SSF90229">
    <property type="entry name" value="CCCH zinc finger"/>
    <property type="match status" value="1"/>
</dbReference>
<keyword evidence="3 5" id="KW-0863">Zinc-finger</keyword>
<dbReference type="FunFam" id="3.30.1370.110:FF:000002">
    <property type="entry name" value="CCCH zinc finger and SMR domain protein"/>
    <property type="match status" value="1"/>
</dbReference>
<dbReference type="Gene3D" id="4.10.1000.10">
    <property type="entry name" value="Zinc finger, CCCH-type"/>
    <property type="match status" value="1"/>
</dbReference>
<sequence length="720" mass="77783">MASDEHYQLCLPILQDDTLDDEDKTERLEELLREKTALRGAALENTVMSVLWRRRNGGEAPDAPLRHTIIRKSSPAPWQVNRAPTPIGSPPTASTPPTASAFPQSRPSFSRQKSAISSPFASPRPSPRLALAQPIPHSPSLNAYEFSDQSHAPDIYGDYGSENVDWLLQDDTASNASSTGLSAAAPEWMPQPDMSPYDILRSVLGDKKSDDEIEKALNEHSYDLGATIAALLGSDETHFTAIPDSNVLVGKSMNVLQRPVTPNAVKSPIVCKYWLASGSCLRADCRFAHDTSGYLCKYFMQGHCLAGDSCQFSHDPALLINHLSLTNSHSPGPQFQLQESSDQFPSLSPPVKSGLSPAANGFVPAAQRGRGSFLPTSRPHSRPNSRHQNRPETPSSLSMDDPDSFPTLGSAKRATKHHGTRSRHGPSTPQQIVEKEPSSLADVVRMSPSPAPTQPRKIEVAGGRKIRTYGGNDSAAARRIPEPQHIPWLETGAKANAQYLKYRAEAIKHGSVRNKFLQSAAQAWNRNDARAAKALSLRGQAENEAMRKAHREAANALYEERNKHLQNGDNGDEELYVDLHGLHPEEAVSYLDSILLQHEKGPRRVIYAITGTGHHSKNGKDKVGKGVRGWLNDGAWSFREFSVPGERGGYVGGVLGIDVSGRRASTGAGAVTGGRAGDEGEEEEENAGMGLRSGSGSGGGGLVIGEGRVRVLKREEVGAS</sequence>
<feature type="region of interest" description="Disordered" evidence="6">
    <location>
        <begin position="74"/>
        <end position="135"/>
    </location>
</feature>
<evidence type="ECO:0000256" key="4">
    <source>
        <dbReference type="ARBA" id="ARBA00022833"/>
    </source>
</evidence>
<feature type="compositionally biased region" description="Low complexity" evidence="6">
    <location>
        <begin position="83"/>
        <end position="105"/>
    </location>
</feature>
<dbReference type="GO" id="GO:0045892">
    <property type="term" value="P:negative regulation of DNA-templated transcription"/>
    <property type="evidence" value="ECO:0007669"/>
    <property type="project" value="InterPro"/>
</dbReference>